<dbReference type="Gene3D" id="2.130.10.10">
    <property type="entry name" value="YVTN repeat-like/Quinoprotein amine dehydrogenase"/>
    <property type="match status" value="1"/>
</dbReference>
<dbReference type="InterPro" id="IPR018247">
    <property type="entry name" value="EF_Hand_1_Ca_BS"/>
</dbReference>
<evidence type="ECO:0008006" key="4">
    <source>
        <dbReference type="Google" id="ProtNLM"/>
    </source>
</evidence>
<sequence length="684" mass="75425">MKRMTAMVGMVVLCMAGMAQEPPDLNPLGTDPLVDYNDLFQRTEALGIPWDDRNLGLSQEDLAVLPERDFEDIQQVPVFYRVLLRQRFPHLQRSGRAQYPRSAPEQFRLEFGALRRAWDKTKPAAKKGDTAIELEANNNVSGERYGAESAIAVHPTNPDLVIVGTNGVDANGVTSRQRHYYSTDGGRTWQPAAGAAPLPNSCCDPTMDWSPDGQYAYAAALAELSGGGGVWFYRSDDAGASWNRTAIISSGNFEDKEYMHVDKFNCGVNPHCGNIYVTWHVGNSMRLSRSDDNGASFTTFVHQDSQSGIGSDVTSDENGVVYHFWPETQARLLTFAVSTDGGLNFGPRQTVTETNASFIYNIPSFDRRLAFVHVSAATDLSGGAYHNRMYLCWNDHSVVGNVGGTSLVRVAYSDDGGQSWQITQPHRDKDPFATDRFNPWMEIDRNGWVHVVYYDTRNDPARLRTDMYHTYSRDGGATWAPETRLTESSSQRMDDGFQWGDYNGLAIVGDEIRPVWTDNRFNSGGRGYTVVGRIAGGIVPEFTPAFTAPLQDPQCPGSTAPSVTVTSQITGGFSQEITYAFDPPLPEGFEAVFSENPVQPDGSTAVTLSLDPFVMPGDYAFRLVGRGAGKSRDLTYNLSVSIGPGPIRPIWGRPELFNETYDLDQNRVINVLDLVASLNCQTPL</sequence>
<comment type="caution">
    <text evidence="2">The sequence shown here is derived from an EMBL/GenBank/DDBJ whole genome shotgun (WGS) entry which is preliminary data.</text>
</comment>
<organism evidence="2 3">
    <name type="scientific">Acanthopleuribacter pedis</name>
    <dbReference type="NCBI Taxonomy" id="442870"/>
    <lineage>
        <taxon>Bacteria</taxon>
        <taxon>Pseudomonadati</taxon>
        <taxon>Acidobacteriota</taxon>
        <taxon>Holophagae</taxon>
        <taxon>Acanthopleuribacterales</taxon>
        <taxon>Acanthopleuribacteraceae</taxon>
        <taxon>Acanthopleuribacter</taxon>
    </lineage>
</organism>
<keyword evidence="1" id="KW-0732">Signal</keyword>
<dbReference type="PROSITE" id="PS00018">
    <property type="entry name" value="EF_HAND_1"/>
    <property type="match status" value="1"/>
</dbReference>
<dbReference type="AlphaFoldDB" id="A0A8J7Q5D7"/>
<name>A0A8J7Q5D7_9BACT</name>
<proteinExistence type="predicted"/>
<dbReference type="Pfam" id="PF02012">
    <property type="entry name" value="BNR"/>
    <property type="match status" value="1"/>
</dbReference>
<dbReference type="InterPro" id="IPR015943">
    <property type="entry name" value="WD40/YVTN_repeat-like_dom_sf"/>
</dbReference>
<dbReference type="CDD" id="cd15482">
    <property type="entry name" value="Sialidase_non-viral"/>
    <property type="match status" value="1"/>
</dbReference>
<evidence type="ECO:0000256" key="1">
    <source>
        <dbReference type="SAM" id="SignalP"/>
    </source>
</evidence>
<feature type="signal peptide" evidence="1">
    <location>
        <begin position="1"/>
        <end position="19"/>
    </location>
</feature>
<feature type="chain" id="PRO_5035186527" description="Exo-alpha-sialidase" evidence="1">
    <location>
        <begin position="20"/>
        <end position="684"/>
    </location>
</feature>
<keyword evidence="3" id="KW-1185">Reference proteome</keyword>
<gene>
    <name evidence="2" type="ORF">J3U88_19745</name>
</gene>
<evidence type="ECO:0000313" key="3">
    <source>
        <dbReference type="Proteomes" id="UP000664417"/>
    </source>
</evidence>
<dbReference type="InterPro" id="IPR002860">
    <property type="entry name" value="BNR_rpt"/>
</dbReference>
<accession>A0A8J7Q5D7</accession>
<dbReference type="Proteomes" id="UP000664417">
    <property type="component" value="Unassembled WGS sequence"/>
</dbReference>
<dbReference type="EMBL" id="JAFREP010000019">
    <property type="protein sequence ID" value="MBO1320722.1"/>
    <property type="molecule type" value="Genomic_DNA"/>
</dbReference>
<dbReference type="SUPFAM" id="SSF110296">
    <property type="entry name" value="Oligoxyloglucan reducing end-specific cellobiohydrolase"/>
    <property type="match status" value="1"/>
</dbReference>
<protein>
    <recommendedName>
        <fullName evidence="4">Exo-alpha-sialidase</fullName>
    </recommendedName>
</protein>
<dbReference type="Gene3D" id="2.120.10.10">
    <property type="match status" value="1"/>
</dbReference>
<evidence type="ECO:0000313" key="2">
    <source>
        <dbReference type="EMBL" id="MBO1320722.1"/>
    </source>
</evidence>
<reference evidence="2" key="1">
    <citation type="submission" date="2021-03" db="EMBL/GenBank/DDBJ databases">
        <authorList>
            <person name="Wang G."/>
        </authorList>
    </citation>
    <scope>NUCLEOTIDE SEQUENCE</scope>
    <source>
        <strain evidence="2">KCTC 12899</strain>
    </source>
</reference>